<feature type="modified residue" description="4-aspartylphosphate" evidence="5">
    <location>
        <position position="99"/>
    </location>
</feature>
<dbReference type="InterPro" id="IPR058245">
    <property type="entry name" value="NreC/VraR/RcsB-like_REC"/>
</dbReference>
<keyword evidence="1 5" id="KW-0597">Phosphoprotein</keyword>
<dbReference type="PROSITE" id="PS50110">
    <property type="entry name" value="RESPONSE_REGULATORY"/>
    <property type="match status" value="1"/>
</dbReference>
<evidence type="ECO:0000259" key="6">
    <source>
        <dbReference type="PROSITE" id="PS50043"/>
    </source>
</evidence>
<reference evidence="8 9" key="1">
    <citation type="journal article" date="2019" name="Int. J. Syst. Evol. Microbiol.">
        <title>The Global Catalogue of Microorganisms (GCM) 10K type strain sequencing project: providing services to taxonomists for standard genome sequencing and annotation.</title>
        <authorList>
            <consortium name="The Broad Institute Genomics Platform"/>
            <consortium name="The Broad Institute Genome Sequencing Center for Infectious Disease"/>
            <person name="Wu L."/>
            <person name="Ma J."/>
        </authorList>
    </citation>
    <scope>NUCLEOTIDE SEQUENCE [LARGE SCALE GENOMIC DNA]</scope>
    <source>
        <strain evidence="8 9">JCM 4565</strain>
    </source>
</reference>
<name>A0ABN0WM68_9ACTN</name>
<dbReference type="CDD" id="cd17535">
    <property type="entry name" value="REC_NarL-like"/>
    <property type="match status" value="1"/>
</dbReference>
<dbReference type="Pfam" id="PF00196">
    <property type="entry name" value="GerE"/>
    <property type="match status" value="1"/>
</dbReference>
<evidence type="ECO:0000313" key="9">
    <source>
        <dbReference type="Proteomes" id="UP001500063"/>
    </source>
</evidence>
<keyword evidence="2" id="KW-0805">Transcription regulation</keyword>
<dbReference type="SMART" id="SM00448">
    <property type="entry name" value="REC"/>
    <property type="match status" value="1"/>
</dbReference>
<dbReference type="SMART" id="SM00421">
    <property type="entry name" value="HTH_LUXR"/>
    <property type="match status" value="1"/>
</dbReference>
<comment type="caution">
    <text evidence="8">The sequence shown here is derived from an EMBL/GenBank/DDBJ whole genome shotgun (WGS) entry which is preliminary data.</text>
</comment>
<evidence type="ECO:0000313" key="8">
    <source>
        <dbReference type="EMBL" id="GAA0341726.1"/>
    </source>
</evidence>
<evidence type="ECO:0000256" key="4">
    <source>
        <dbReference type="ARBA" id="ARBA00023163"/>
    </source>
</evidence>
<dbReference type="Proteomes" id="UP001500063">
    <property type="component" value="Unassembled WGS sequence"/>
</dbReference>
<sequence>MRTRPQGAPPQAQRTRTLTNAAMLTERKRSDKHGGKGIVEDRVRVVIAEDSVLLREGLTRLLTDRGHDVVAGVGDAEALLKVIKELADENALPDVVVADVRMPPTHTDEGVRAAVRLRKAHPGLGVLVLSQYVEEQYATELLAGSSRGVGYLLKDRVAEVREFVDAVVRVARGGTALDPEVVAQLLGRSRKQDVLAGLTPREREVLGLMAEGRTNSAVARQLVVSDGAVEKHVSNIFLKLGLSPSDGDHRRVLAVLTYLRS</sequence>
<gene>
    <name evidence="8" type="ORF">GCM10010319_17380</name>
</gene>
<dbReference type="EMBL" id="BAAABW010000008">
    <property type="protein sequence ID" value="GAA0341726.1"/>
    <property type="molecule type" value="Genomic_DNA"/>
</dbReference>
<feature type="domain" description="HTH luxR-type" evidence="6">
    <location>
        <begin position="191"/>
        <end position="261"/>
    </location>
</feature>
<feature type="domain" description="Response regulatory" evidence="7">
    <location>
        <begin position="44"/>
        <end position="169"/>
    </location>
</feature>
<dbReference type="Gene3D" id="3.40.50.2300">
    <property type="match status" value="1"/>
</dbReference>
<keyword evidence="9" id="KW-1185">Reference proteome</keyword>
<evidence type="ECO:0000256" key="1">
    <source>
        <dbReference type="ARBA" id="ARBA00022553"/>
    </source>
</evidence>
<evidence type="ECO:0000256" key="5">
    <source>
        <dbReference type="PROSITE-ProRule" id="PRU00169"/>
    </source>
</evidence>
<protein>
    <submittedName>
        <fullName evidence="8">Response regulator transcription factor</fullName>
    </submittedName>
</protein>
<dbReference type="PANTHER" id="PTHR43214:SF24">
    <property type="entry name" value="TRANSCRIPTIONAL REGULATORY PROTEIN NARL-RELATED"/>
    <property type="match status" value="1"/>
</dbReference>
<organism evidence="8 9">
    <name type="scientific">Streptomyces blastmyceticus</name>
    <dbReference type="NCBI Taxonomy" id="68180"/>
    <lineage>
        <taxon>Bacteria</taxon>
        <taxon>Bacillati</taxon>
        <taxon>Actinomycetota</taxon>
        <taxon>Actinomycetes</taxon>
        <taxon>Kitasatosporales</taxon>
        <taxon>Streptomycetaceae</taxon>
        <taxon>Streptomyces</taxon>
    </lineage>
</organism>
<accession>A0ABN0WM68</accession>
<dbReference type="CDD" id="cd06170">
    <property type="entry name" value="LuxR_C_like"/>
    <property type="match status" value="1"/>
</dbReference>
<dbReference type="InterPro" id="IPR039420">
    <property type="entry name" value="WalR-like"/>
</dbReference>
<dbReference type="PROSITE" id="PS50043">
    <property type="entry name" value="HTH_LUXR_2"/>
    <property type="match status" value="1"/>
</dbReference>
<dbReference type="Pfam" id="PF00072">
    <property type="entry name" value="Response_reg"/>
    <property type="match status" value="1"/>
</dbReference>
<evidence type="ECO:0000256" key="2">
    <source>
        <dbReference type="ARBA" id="ARBA00023015"/>
    </source>
</evidence>
<dbReference type="PANTHER" id="PTHR43214">
    <property type="entry name" value="TWO-COMPONENT RESPONSE REGULATOR"/>
    <property type="match status" value="1"/>
</dbReference>
<keyword evidence="4" id="KW-0804">Transcription</keyword>
<dbReference type="InterPro" id="IPR000792">
    <property type="entry name" value="Tscrpt_reg_LuxR_C"/>
</dbReference>
<dbReference type="SUPFAM" id="SSF52172">
    <property type="entry name" value="CheY-like"/>
    <property type="match status" value="1"/>
</dbReference>
<evidence type="ECO:0000256" key="3">
    <source>
        <dbReference type="ARBA" id="ARBA00023125"/>
    </source>
</evidence>
<dbReference type="InterPro" id="IPR011006">
    <property type="entry name" value="CheY-like_superfamily"/>
</dbReference>
<keyword evidence="3" id="KW-0238">DNA-binding</keyword>
<dbReference type="InterPro" id="IPR001789">
    <property type="entry name" value="Sig_transdc_resp-reg_receiver"/>
</dbReference>
<dbReference type="PRINTS" id="PR00038">
    <property type="entry name" value="HTHLUXR"/>
</dbReference>
<evidence type="ECO:0000259" key="7">
    <source>
        <dbReference type="PROSITE" id="PS50110"/>
    </source>
</evidence>
<proteinExistence type="predicted"/>